<dbReference type="InterPro" id="IPR017938">
    <property type="entry name" value="Riboflavin_synthase-like_b-brl"/>
</dbReference>
<evidence type="ECO:0000256" key="16">
    <source>
        <dbReference type="ARBA" id="ARBA00047682"/>
    </source>
</evidence>
<keyword evidence="22" id="KW-1185">Reference proteome</keyword>
<dbReference type="PRINTS" id="PR00363">
    <property type="entry name" value="CYTOCHROMEB5"/>
</dbReference>
<feature type="domain" description="Cytochrome b5 heme-binding" evidence="18">
    <location>
        <begin position="30"/>
        <end position="106"/>
    </location>
</feature>
<dbReference type="Gene3D" id="3.40.50.80">
    <property type="entry name" value="Nucleotide-binding domain of ferredoxin-NADP reductase (FNR) module"/>
    <property type="match status" value="1"/>
</dbReference>
<evidence type="ECO:0000259" key="20">
    <source>
        <dbReference type="PROSITE" id="PS51384"/>
    </source>
</evidence>
<dbReference type="InterPro" id="IPR036400">
    <property type="entry name" value="Cyt_B5-like_heme/steroid_sf"/>
</dbReference>
<dbReference type="InterPro" id="IPR008978">
    <property type="entry name" value="HSP20-like_chaperone"/>
</dbReference>
<sequence>QVPLKPGRSLMDWIRLTKSGKDLTGLKGRLIEVTEDELAKHNKKEDCWICIRGFVYNVTPYMEYHPGGEDELMKAAGTDGTDLFDQVHRWVNYESMLKECLVGRMAVKPIAAPKGEVFKNEIISIILYSKKVYIFSLLYFLFYSYDWFQTDSLITIVIYTKHKDIDAESVIADCQDKRLRGEIIVGDHSYLVEVGRYCNFAVEINIAEKVGKVEIILKKKDNVHWKMLGQPLESHNTFVKRTDRGLFYRKCKLVSKTEVTHDTKLLCVMLPKSTHLRVPTGQHIYLKKNIAGTEVVKPYTPVLPFLPLDFKEPFSHDGAYIYLMVKIYPCGLFTQALDHLQIGDYISVSNPEGNFKKSQVQTIEDLFLLAAGTGFTPMVKLLSFALTEVSCLRTVKLIFFNKTEDDILWRNQLEQLALKDERFEVQFILSQPTKDWVGKQGKISSSLLSEFVKRSRKDSKVLICICGPTPFTEQGVQ</sequence>
<evidence type="ECO:0000256" key="12">
    <source>
        <dbReference type="ARBA" id="ARBA00023004"/>
    </source>
</evidence>
<dbReference type="FunFam" id="3.40.50.80:FF:000021">
    <property type="entry name" value="Cytochrome b5 reductase 4"/>
    <property type="match status" value="1"/>
</dbReference>
<dbReference type="CDD" id="cd06183">
    <property type="entry name" value="cyt_b5_reduct_like"/>
    <property type="match status" value="1"/>
</dbReference>
<dbReference type="SUPFAM" id="SSF55856">
    <property type="entry name" value="Cytochrome b5-like heme/steroid binding domain"/>
    <property type="match status" value="1"/>
</dbReference>
<evidence type="ECO:0000256" key="10">
    <source>
        <dbReference type="ARBA" id="ARBA00022827"/>
    </source>
</evidence>
<dbReference type="GO" id="GO:0006801">
    <property type="term" value="P:superoxide metabolic process"/>
    <property type="evidence" value="ECO:0007669"/>
    <property type="project" value="TreeGrafter"/>
</dbReference>
<feature type="domain" description="CS" evidence="19">
    <location>
        <begin position="140"/>
        <end position="229"/>
    </location>
</feature>
<name>A0A7K5XVQ1_9CHAR</name>
<reference evidence="21 22" key="1">
    <citation type="submission" date="2019-09" db="EMBL/GenBank/DDBJ databases">
        <title>Bird 10,000 Genomes (B10K) Project - Family phase.</title>
        <authorList>
            <person name="Zhang G."/>
        </authorList>
    </citation>
    <scope>NUCLEOTIDE SEQUENCE [LARGE SCALE GENOMIC DNA]</scope>
    <source>
        <strain evidence="21">B10K-DU-012-55</strain>
        <tissue evidence="21">Muscle</tissue>
    </source>
</reference>
<keyword evidence="7" id="KW-0285">Flavoprotein</keyword>
<dbReference type="PROSITE" id="PS51203">
    <property type="entry name" value="CS"/>
    <property type="match status" value="1"/>
</dbReference>
<feature type="domain" description="FAD-binding FR-type" evidence="20">
    <location>
        <begin position="246"/>
        <end position="358"/>
    </location>
</feature>
<feature type="non-terminal residue" evidence="21">
    <location>
        <position position="477"/>
    </location>
</feature>
<accession>A0A7K5XVQ1</accession>
<keyword evidence="9" id="KW-0256">Endoplasmic reticulum</keyword>
<dbReference type="Gene3D" id="2.40.30.10">
    <property type="entry name" value="Translation factors"/>
    <property type="match status" value="1"/>
</dbReference>
<comment type="cofactor">
    <cofactor evidence="1">
        <name>FAD</name>
        <dbReference type="ChEBI" id="CHEBI:57692"/>
    </cofactor>
</comment>
<dbReference type="PRINTS" id="PR00406">
    <property type="entry name" value="CYTB5RDTASE"/>
</dbReference>
<dbReference type="PROSITE" id="PS00191">
    <property type="entry name" value="CYTOCHROME_B5_1"/>
    <property type="match status" value="1"/>
</dbReference>
<dbReference type="FunFam" id="3.10.120.10:FF:000001">
    <property type="entry name" value="Cytochrome b5 reductase 4"/>
    <property type="match status" value="1"/>
</dbReference>
<comment type="subcellular location">
    <subcellularLocation>
        <location evidence="2">Endoplasmic reticulum</location>
    </subcellularLocation>
</comment>
<dbReference type="SMART" id="SM01117">
    <property type="entry name" value="Cyt-b5"/>
    <property type="match status" value="1"/>
</dbReference>
<dbReference type="PANTHER" id="PTHR46237">
    <property type="entry name" value="CYTOCHROME B5 REDUCTASE 4 FAMILY MEMBER"/>
    <property type="match status" value="1"/>
</dbReference>
<evidence type="ECO:0000256" key="3">
    <source>
        <dbReference type="ARBA" id="ARBA00006105"/>
    </source>
</evidence>
<dbReference type="InterPro" id="IPR018506">
    <property type="entry name" value="Cyt_B5_heme-BS"/>
</dbReference>
<dbReference type="Gene3D" id="3.10.120.10">
    <property type="entry name" value="Cytochrome b5-like heme/steroid binding domain"/>
    <property type="match status" value="1"/>
</dbReference>
<protein>
    <recommendedName>
        <fullName evidence="5">Cytochrome b5 reductase 4</fullName>
        <ecNumber evidence="4">1.6.2.2</ecNumber>
    </recommendedName>
    <alternativeName>
        <fullName evidence="15">Flavohemoprotein b5/b5R</fullName>
    </alternativeName>
    <alternativeName>
        <fullName evidence="14">cb5/cb5R</fullName>
    </alternativeName>
</protein>
<dbReference type="GO" id="GO:0090524">
    <property type="term" value="F:cytochrome-b5 reductase activity, acting on NADH"/>
    <property type="evidence" value="ECO:0007669"/>
    <property type="project" value="UniProtKB-EC"/>
</dbReference>
<evidence type="ECO:0000256" key="11">
    <source>
        <dbReference type="ARBA" id="ARBA00023002"/>
    </source>
</evidence>
<keyword evidence="6 17" id="KW-0349">Heme</keyword>
<dbReference type="Gene3D" id="2.60.40.790">
    <property type="match status" value="1"/>
</dbReference>
<evidence type="ECO:0000256" key="4">
    <source>
        <dbReference type="ARBA" id="ARBA00012011"/>
    </source>
</evidence>
<evidence type="ECO:0000259" key="19">
    <source>
        <dbReference type="PROSITE" id="PS51203"/>
    </source>
</evidence>
<keyword evidence="8 17" id="KW-0479">Metal-binding</keyword>
<dbReference type="InterPro" id="IPR007052">
    <property type="entry name" value="CS_dom"/>
</dbReference>
<dbReference type="EMBL" id="VYZM01018850">
    <property type="protein sequence ID" value="NWU57034.1"/>
    <property type="molecule type" value="Genomic_DNA"/>
</dbReference>
<dbReference type="PANTHER" id="PTHR46237:SF1">
    <property type="entry name" value="CYTOCHROME B5 REDUCTASE 4"/>
    <property type="match status" value="1"/>
</dbReference>
<keyword evidence="10" id="KW-0274">FAD</keyword>
<evidence type="ECO:0000256" key="7">
    <source>
        <dbReference type="ARBA" id="ARBA00022630"/>
    </source>
</evidence>
<evidence type="ECO:0000256" key="15">
    <source>
        <dbReference type="ARBA" id="ARBA00031842"/>
    </source>
</evidence>
<dbReference type="SUPFAM" id="SSF49764">
    <property type="entry name" value="HSP20-like chaperones"/>
    <property type="match status" value="1"/>
</dbReference>
<proteinExistence type="inferred from homology"/>
<evidence type="ECO:0000256" key="5">
    <source>
        <dbReference type="ARBA" id="ARBA00022339"/>
    </source>
</evidence>
<comment type="caution">
    <text evidence="21">The sequence shown here is derived from an EMBL/GenBank/DDBJ whole genome shotgun (WGS) entry which is preliminary data.</text>
</comment>
<comment type="similarity">
    <text evidence="17">Belongs to the cytochrome b5 family.</text>
</comment>
<dbReference type="InterPro" id="IPR001199">
    <property type="entry name" value="Cyt_B5-like_heme/steroid-bd"/>
</dbReference>
<evidence type="ECO:0000256" key="13">
    <source>
        <dbReference type="ARBA" id="ARBA00023027"/>
    </source>
</evidence>
<dbReference type="GO" id="GO:0005783">
    <property type="term" value="C:endoplasmic reticulum"/>
    <property type="evidence" value="ECO:0007669"/>
    <property type="project" value="UniProtKB-SubCell"/>
</dbReference>
<dbReference type="InterPro" id="IPR051872">
    <property type="entry name" value="Cytochrome_b5/Flavoprotein_Rdt"/>
</dbReference>
<keyword evidence="13" id="KW-0520">NAD</keyword>
<dbReference type="SUPFAM" id="SSF63380">
    <property type="entry name" value="Riboflavin synthase domain-like"/>
    <property type="match status" value="1"/>
</dbReference>
<dbReference type="InterPro" id="IPR017927">
    <property type="entry name" value="FAD-bd_FR_type"/>
</dbReference>
<dbReference type="PROSITE" id="PS51384">
    <property type="entry name" value="FAD_FR"/>
    <property type="match status" value="1"/>
</dbReference>
<dbReference type="Pfam" id="PF04969">
    <property type="entry name" value="CS"/>
    <property type="match status" value="1"/>
</dbReference>
<dbReference type="PROSITE" id="PS50255">
    <property type="entry name" value="CYTOCHROME_B5_2"/>
    <property type="match status" value="1"/>
</dbReference>
<dbReference type="EC" id="1.6.2.2" evidence="4"/>
<feature type="non-terminal residue" evidence="21">
    <location>
        <position position="1"/>
    </location>
</feature>
<comment type="similarity">
    <text evidence="3">Belongs to the flavoprotein pyridine nucleotide cytochrome reductase family.</text>
</comment>
<evidence type="ECO:0000256" key="9">
    <source>
        <dbReference type="ARBA" id="ARBA00022824"/>
    </source>
</evidence>
<comment type="catalytic activity">
    <reaction evidence="16">
        <text>2 Fe(III)-[cytochrome b5] + NADH = 2 Fe(II)-[cytochrome b5] + NAD(+) + H(+)</text>
        <dbReference type="Rhea" id="RHEA:46680"/>
        <dbReference type="Rhea" id="RHEA-COMP:10438"/>
        <dbReference type="Rhea" id="RHEA-COMP:10439"/>
        <dbReference type="ChEBI" id="CHEBI:15378"/>
        <dbReference type="ChEBI" id="CHEBI:29033"/>
        <dbReference type="ChEBI" id="CHEBI:29034"/>
        <dbReference type="ChEBI" id="CHEBI:57540"/>
        <dbReference type="ChEBI" id="CHEBI:57945"/>
        <dbReference type="EC" id="1.6.2.2"/>
    </reaction>
</comment>
<dbReference type="FunFam" id="2.40.30.10:FF:000063">
    <property type="entry name" value="Cytochrome b5 reductase 4"/>
    <property type="match status" value="1"/>
</dbReference>
<keyword evidence="11" id="KW-0560">Oxidoreductase</keyword>
<dbReference type="GO" id="GO:0046872">
    <property type="term" value="F:metal ion binding"/>
    <property type="evidence" value="ECO:0007669"/>
    <property type="project" value="UniProtKB-UniRule"/>
</dbReference>
<evidence type="ECO:0000256" key="2">
    <source>
        <dbReference type="ARBA" id="ARBA00004240"/>
    </source>
</evidence>
<gene>
    <name evidence="21" type="primary">Cyb5r4</name>
    <name evidence="21" type="ORF">DROARD_R10978</name>
</gene>
<evidence type="ECO:0000313" key="22">
    <source>
        <dbReference type="Proteomes" id="UP000586671"/>
    </source>
</evidence>
<evidence type="ECO:0000256" key="6">
    <source>
        <dbReference type="ARBA" id="ARBA00022617"/>
    </source>
</evidence>
<keyword evidence="12 17" id="KW-0408">Iron</keyword>
<dbReference type="SUPFAM" id="SSF52343">
    <property type="entry name" value="Ferredoxin reductase-like, C-terminal NADP-linked domain"/>
    <property type="match status" value="1"/>
</dbReference>
<dbReference type="Pfam" id="PF00970">
    <property type="entry name" value="FAD_binding_6"/>
    <property type="match status" value="1"/>
</dbReference>
<evidence type="ECO:0000313" key="21">
    <source>
        <dbReference type="EMBL" id="NWU57034.1"/>
    </source>
</evidence>
<dbReference type="Proteomes" id="UP000586671">
    <property type="component" value="Unassembled WGS sequence"/>
</dbReference>
<evidence type="ECO:0000259" key="18">
    <source>
        <dbReference type="PROSITE" id="PS50255"/>
    </source>
</evidence>
<evidence type="ECO:0000256" key="14">
    <source>
        <dbReference type="ARBA" id="ARBA00030883"/>
    </source>
</evidence>
<evidence type="ECO:0000256" key="1">
    <source>
        <dbReference type="ARBA" id="ARBA00001974"/>
    </source>
</evidence>
<dbReference type="Pfam" id="PF00173">
    <property type="entry name" value="Cyt-b5"/>
    <property type="match status" value="1"/>
</dbReference>
<dbReference type="InterPro" id="IPR039261">
    <property type="entry name" value="FNR_nucleotide-bd"/>
</dbReference>
<organism evidence="21 22">
    <name type="scientific">Dromas ardeola</name>
    <dbReference type="NCBI Taxonomy" id="458190"/>
    <lineage>
        <taxon>Eukaryota</taxon>
        <taxon>Metazoa</taxon>
        <taxon>Chordata</taxon>
        <taxon>Craniata</taxon>
        <taxon>Vertebrata</taxon>
        <taxon>Euteleostomi</taxon>
        <taxon>Archelosauria</taxon>
        <taxon>Archosauria</taxon>
        <taxon>Dinosauria</taxon>
        <taxon>Saurischia</taxon>
        <taxon>Theropoda</taxon>
        <taxon>Coelurosauria</taxon>
        <taxon>Aves</taxon>
        <taxon>Neognathae</taxon>
        <taxon>Neoaves</taxon>
        <taxon>Charadriiformes</taxon>
        <taxon>Dromadidae</taxon>
        <taxon>Dromas</taxon>
    </lineage>
</organism>
<evidence type="ECO:0000256" key="8">
    <source>
        <dbReference type="ARBA" id="ARBA00022723"/>
    </source>
</evidence>
<dbReference type="Pfam" id="PF00175">
    <property type="entry name" value="NAD_binding_1"/>
    <property type="match status" value="1"/>
</dbReference>
<dbReference type="InterPro" id="IPR008333">
    <property type="entry name" value="Cbr1-like_FAD-bd_dom"/>
</dbReference>
<evidence type="ECO:0000256" key="17">
    <source>
        <dbReference type="RuleBase" id="RU362121"/>
    </source>
</evidence>
<dbReference type="GO" id="GO:0020037">
    <property type="term" value="F:heme binding"/>
    <property type="evidence" value="ECO:0007669"/>
    <property type="project" value="UniProtKB-UniRule"/>
</dbReference>
<dbReference type="FunFam" id="2.60.40.790:FF:000019">
    <property type="entry name" value="cytochrome b5 reductase 4 isoform X1"/>
    <property type="match status" value="1"/>
</dbReference>
<dbReference type="AlphaFoldDB" id="A0A7K5XVQ1"/>
<dbReference type="InterPro" id="IPR001433">
    <property type="entry name" value="OxRdtase_FAD/NAD-bd"/>
</dbReference>